<sequence length="277" mass="31838">MKRYDLTQPEDELKIYSFNPQENGLFSVTSTIIEAENEMMLVDAQFQKYDAQYLVDTIKATGKPLKTIYISHFDPDFYFGLSIIASAFPNAKVVARPTTVEGIKRNLIGKIEYWQPILKERNNAPRMFMIPDVYHEDHFMVGKHRIDIKGIARDPMRTYLWSEETKVLFGGAWLFQGIHLWIASNPTKKSREQWIDILGDMAALQPKAVAPAHFLGAICPTVIEFNKQYLLRLEEELAQAKNSQDLIQRMKSAYPELRGDTYLEIGATVVTGEVEWL</sequence>
<dbReference type="RefSeq" id="WP_108923026.1">
    <property type="nucleotide sequence ID" value="NZ_CP029206.1"/>
</dbReference>
<evidence type="ECO:0000256" key="1">
    <source>
        <dbReference type="SAM" id="Coils"/>
    </source>
</evidence>
<proteinExistence type="predicted"/>
<dbReference type="Pfam" id="PF00753">
    <property type="entry name" value="Lactamase_B"/>
    <property type="match status" value="1"/>
</dbReference>
<dbReference type="AlphaFoldDB" id="A0A2U8FJ02"/>
<dbReference type="SMART" id="SM00849">
    <property type="entry name" value="Lactamase_B"/>
    <property type="match status" value="1"/>
</dbReference>
<dbReference type="InterPro" id="IPR036866">
    <property type="entry name" value="RibonucZ/Hydroxyglut_hydro"/>
</dbReference>
<evidence type="ECO:0000313" key="3">
    <source>
        <dbReference type="EMBL" id="AWI50496.1"/>
    </source>
</evidence>
<evidence type="ECO:0000313" key="4">
    <source>
        <dbReference type="Proteomes" id="UP000244920"/>
    </source>
</evidence>
<dbReference type="SUPFAM" id="SSF56281">
    <property type="entry name" value="Metallo-hydrolase/oxidoreductase"/>
    <property type="match status" value="1"/>
</dbReference>
<dbReference type="PANTHER" id="PTHR42951">
    <property type="entry name" value="METALLO-BETA-LACTAMASE DOMAIN-CONTAINING"/>
    <property type="match status" value="1"/>
</dbReference>
<dbReference type="InterPro" id="IPR001279">
    <property type="entry name" value="Metallo-B-lactamas"/>
</dbReference>
<dbReference type="GO" id="GO:0016787">
    <property type="term" value="F:hydrolase activity"/>
    <property type="evidence" value="ECO:0007669"/>
    <property type="project" value="UniProtKB-KW"/>
</dbReference>
<keyword evidence="3" id="KW-0378">Hydrolase</keyword>
<keyword evidence="1" id="KW-0175">Coiled coil</keyword>
<organism evidence="3 4">
    <name type="scientific">Actinobacillus porcitonsillarum</name>
    <dbReference type="NCBI Taxonomy" id="189834"/>
    <lineage>
        <taxon>Bacteria</taxon>
        <taxon>Pseudomonadati</taxon>
        <taxon>Pseudomonadota</taxon>
        <taxon>Gammaproteobacteria</taxon>
        <taxon>Pasteurellales</taxon>
        <taxon>Pasteurellaceae</taxon>
        <taxon>Actinobacillus</taxon>
    </lineage>
</organism>
<evidence type="ECO:0000259" key="2">
    <source>
        <dbReference type="SMART" id="SM00849"/>
    </source>
</evidence>
<dbReference type="EMBL" id="CP029206">
    <property type="protein sequence ID" value="AWI50496.1"/>
    <property type="molecule type" value="Genomic_DNA"/>
</dbReference>
<keyword evidence="4" id="KW-1185">Reference proteome</keyword>
<dbReference type="Proteomes" id="UP000244920">
    <property type="component" value="Chromosome"/>
</dbReference>
<dbReference type="KEGG" id="apor:DDU33_02820"/>
<protein>
    <submittedName>
        <fullName evidence="3">MBL fold metallo-hydrolase</fullName>
    </submittedName>
</protein>
<accession>A0A2U8FJ02</accession>
<dbReference type="Gene3D" id="3.60.15.10">
    <property type="entry name" value="Ribonuclease Z/Hydroxyacylglutathione hydrolase-like"/>
    <property type="match status" value="1"/>
</dbReference>
<dbReference type="CDD" id="cd07739">
    <property type="entry name" value="metallo-hydrolase-like_MBL-fold"/>
    <property type="match status" value="1"/>
</dbReference>
<dbReference type="InterPro" id="IPR050855">
    <property type="entry name" value="NDM-1-like"/>
</dbReference>
<name>A0A2U8FJ02_9PAST</name>
<gene>
    <name evidence="3" type="ORF">DDU33_02820</name>
</gene>
<dbReference type="PANTHER" id="PTHR42951:SF14">
    <property type="entry name" value="METALLO-BETA-LACTAMASE SUPERFAMILY PROTEIN"/>
    <property type="match status" value="1"/>
</dbReference>
<feature type="domain" description="Metallo-beta-lactamase" evidence="2">
    <location>
        <begin position="27"/>
        <end position="213"/>
    </location>
</feature>
<feature type="coiled-coil region" evidence="1">
    <location>
        <begin position="223"/>
        <end position="253"/>
    </location>
</feature>
<reference evidence="4" key="1">
    <citation type="submission" date="2018-05" db="EMBL/GenBank/DDBJ databases">
        <title>Complete genome sequence of Actinobacillus porcitonsillarum reference strain 9953L55 (CCUG 46996).</title>
        <authorList>
            <person name="Dona V."/>
            <person name="Perreten V."/>
        </authorList>
    </citation>
    <scope>NUCLEOTIDE SEQUENCE [LARGE SCALE GENOMIC DNA]</scope>
    <source>
        <strain evidence="4">9953L55</strain>
    </source>
</reference>